<dbReference type="Proteomes" id="UP000075806">
    <property type="component" value="Unassembled WGS sequence"/>
</dbReference>
<dbReference type="InterPro" id="IPR007405">
    <property type="entry name" value="Phage_KVP40_Orf299"/>
</dbReference>
<dbReference type="RefSeq" id="WP_061948326.1">
    <property type="nucleotide sequence ID" value="NZ_LTAO01000012.1"/>
</dbReference>
<name>A0A161QNL4_9BACI</name>
<protein>
    <submittedName>
        <fullName evidence="1">Uncharacterized protein</fullName>
    </submittedName>
</protein>
<evidence type="ECO:0000313" key="1">
    <source>
        <dbReference type="EMBL" id="KYG31973.1"/>
    </source>
</evidence>
<proteinExistence type="predicted"/>
<dbReference type="PANTHER" id="PTHR39961">
    <property type="entry name" value="HYPOTHETICAL CYTOSOLIC PROTEIN"/>
    <property type="match status" value="1"/>
</dbReference>
<evidence type="ECO:0000313" key="2">
    <source>
        <dbReference type="Proteomes" id="UP000075806"/>
    </source>
</evidence>
<dbReference type="EMBL" id="LTAO01000012">
    <property type="protein sequence ID" value="KYG31973.1"/>
    <property type="molecule type" value="Genomic_DNA"/>
</dbReference>
<keyword evidence="2" id="KW-1185">Reference proteome</keyword>
<dbReference type="PANTHER" id="PTHR39961:SF1">
    <property type="entry name" value="DUF458 DOMAIN-CONTAINING PROTEIN"/>
    <property type="match status" value="1"/>
</dbReference>
<gene>
    <name evidence="1" type="ORF">AZF04_04145</name>
</gene>
<accession>A0A161QNL4</accession>
<sequence length="178" mass="20242">MNKPLNLTFENSYEKNLTFDDVFQRILAFMSRDPNGKYRLMLGTDSHVHSYNKGTKFITAIVIAQQGTGVWACIRKRTIPKKFLNLHEKISMETSLTEELVSLFTEEKMNQLVDIILPSIYNGASFAIEGHLDIGNGERNKTRLLVTEMIARLKSIGIEPKIKPDAIVASTYANRYTK</sequence>
<comment type="caution">
    <text evidence="1">The sequence shown here is derived from an EMBL/GenBank/DDBJ whole genome shotgun (WGS) entry which is preliminary data.</text>
</comment>
<dbReference type="Pfam" id="PF04308">
    <property type="entry name" value="RNaseH_like"/>
    <property type="match status" value="1"/>
</dbReference>
<dbReference type="AlphaFoldDB" id="A0A161QNL4"/>
<dbReference type="STRING" id="519424.AZF04_04145"/>
<dbReference type="OrthoDB" id="37369at2"/>
<reference evidence="1" key="1">
    <citation type="submission" date="2016-02" db="EMBL/GenBank/DDBJ databases">
        <title>Genome sequence of Bacillus trypoxylicola KCTC 13244(T).</title>
        <authorList>
            <person name="Jeong H."/>
            <person name="Park S.-H."/>
            <person name="Choi S.-K."/>
        </authorList>
    </citation>
    <scope>NUCLEOTIDE SEQUENCE [LARGE SCALE GENOMIC DNA]</scope>
    <source>
        <strain evidence="1">KCTC 13244</strain>
    </source>
</reference>
<organism evidence="1 2">
    <name type="scientific">Alkalihalobacillus trypoxylicola</name>
    <dbReference type="NCBI Taxonomy" id="519424"/>
    <lineage>
        <taxon>Bacteria</taxon>
        <taxon>Bacillati</taxon>
        <taxon>Bacillota</taxon>
        <taxon>Bacilli</taxon>
        <taxon>Bacillales</taxon>
        <taxon>Bacillaceae</taxon>
        <taxon>Alkalihalobacillus</taxon>
    </lineage>
</organism>